<comment type="caution">
    <text evidence="1">The sequence shown here is derived from an EMBL/GenBank/DDBJ whole genome shotgun (WGS) entry which is preliminary data.</text>
</comment>
<dbReference type="Proteomes" id="UP000245870">
    <property type="component" value="Unassembled WGS sequence"/>
</dbReference>
<protein>
    <submittedName>
        <fullName evidence="1">Uncharacterized protein</fullName>
    </submittedName>
</protein>
<dbReference type="AlphaFoldDB" id="A0A2U0UK62"/>
<reference evidence="1 2" key="1">
    <citation type="submission" date="2018-05" db="EMBL/GenBank/DDBJ databases">
        <title>Genomic Encyclopedia of Type Strains, Phase IV (KMG-IV): sequencing the most valuable type-strain genomes for metagenomic binning, comparative biology and taxonomic classification.</title>
        <authorList>
            <person name="Goeker M."/>
        </authorList>
    </citation>
    <scope>NUCLEOTIDE SEQUENCE [LARGE SCALE GENOMIC DNA]</scope>
    <source>
        <strain evidence="1 2">DSM 100333</strain>
    </source>
</reference>
<evidence type="ECO:0000313" key="1">
    <source>
        <dbReference type="EMBL" id="PVX57989.1"/>
    </source>
</evidence>
<evidence type="ECO:0000313" key="2">
    <source>
        <dbReference type="Proteomes" id="UP000245870"/>
    </source>
</evidence>
<dbReference type="EMBL" id="QENY01000003">
    <property type="protein sequence ID" value="PVX57989.1"/>
    <property type="molecule type" value="Genomic_DNA"/>
</dbReference>
<accession>A0A2U0UK62</accession>
<organism evidence="1 2">
    <name type="scientific">Hallella colorans</name>
    <dbReference type="NCBI Taxonomy" id="1703337"/>
    <lineage>
        <taxon>Bacteria</taxon>
        <taxon>Pseudomonadati</taxon>
        <taxon>Bacteroidota</taxon>
        <taxon>Bacteroidia</taxon>
        <taxon>Bacteroidales</taxon>
        <taxon>Prevotellaceae</taxon>
        <taxon>Hallella</taxon>
    </lineage>
</organism>
<proteinExistence type="predicted"/>
<gene>
    <name evidence="1" type="ORF">C7379_103112</name>
</gene>
<name>A0A2U0UK62_9BACT</name>
<sequence>MKKEIAGYKYAKNKPTNVSRYQSGSYNMFCLFIVGLRSFSNVFNAQSHCD</sequence>
<keyword evidence="2" id="KW-1185">Reference proteome</keyword>